<evidence type="ECO:0000256" key="1">
    <source>
        <dbReference type="ARBA" id="ARBA00022737"/>
    </source>
</evidence>
<dbReference type="GO" id="GO:0085020">
    <property type="term" value="P:protein K6-linked ubiquitination"/>
    <property type="evidence" value="ECO:0007669"/>
    <property type="project" value="TreeGrafter"/>
</dbReference>
<evidence type="ECO:0000256" key="4">
    <source>
        <dbReference type="SAM" id="MobiDB-lite"/>
    </source>
</evidence>
<dbReference type="SMART" id="SM00248">
    <property type="entry name" value="ANK"/>
    <property type="match status" value="1"/>
</dbReference>
<dbReference type="InterPro" id="IPR036770">
    <property type="entry name" value="Ankyrin_rpt-contain_sf"/>
</dbReference>
<dbReference type="GO" id="GO:0004842">
    <property type="term" value="F:ubiquitin-protein transferase activity"/>
    <property type="evidence" value="ECO:0007669"/>
    <property type="project" value="TreeGrafter"/>
</dbReference>
<dbReference type="OrthoDB" id="207120at2759"/>
<dbReference type="WBParaSite" id="GPUH_0000476301-mRNA-1">
    <property type="protein sequence ID" value="GPUH_0000476301-mRNA-1"/>
    <property type="gene ID" value="GPUH_0000476301"/>
</dbReference>
<keyword evidence="2 3" id="KW-0040">ANK repeat</keyword>
<dbReference type="SUPFAM" id="SSF48403">
    <property type="entry name" value="Ankyrin repeat"/>
    <property type="match status" value="1"/>
</dbReference>
<protein>
    <submittedName>
        <fullName evidence="7">ANK_REP_REGION domain-containing protein</fullName>
    </submittedName>
</protein>
<dbReference type="Pfam" id="PF00023">
    <property type="entry name" value="Ank"/>
    <property type="match status" value="1"/>
</dbReference>
<gene>
    <name evidence="5" type="ORF">GPUH_LOCUS4757</name>
</gene>
<feature type="region of interest" description="Disordered" evidence="4">
    <location>
        <begin position="79"/>
        <end position="100"/>
    </location>
</feature>
<reference evidence="7" key="1">
    <citation type="submission" date="2016-06" db="UniProtKB">
        <authorList>
            <consortium name="WormBaseParasite"/>
        </authorList>
    </citation>
    <scope>IDENTIFICATION</scope>
</reference>
<feature type="compositionally biased region" description="Acidic residues" evidence="4">
    <location>
        <begin position="90"/>
        <end position="100"/>
    </location>
</feature>
<evidence type="ECO:0000313" key="5">
    <source>
        <dbReference type="EMBL" id="VDK47145.1"/>
    </source>
</evidence>
<evidence type="ECO:0000256" key="3">
    <source>
        <dbReference type="PROSITE-ProRule" id="PRU00023"/>
    </source>
</evidence>
<dbReference type="AlphaFoldDB" id="A0A183D7R5"/>
<feature type="repeat" description="ANK" evidence="3">
    <location>
        <begin position="16"/>
        <end position="48"/>
    </location>
</feature>
<dbReference type="GO" id="GO:0031436">
    <property type="term" value="C:BRCA1-BARD1 complex"/>
    <property type="evidence" value="ECO:0007669"/>
    <property type="project" value="TreeGrafter"/>
</dbReference>
<organism evidence="7">
    <name type="scientific">Gongylonema pulchrum</name>
    <dbReference type="NCBI Taxonomy" id="637853"/>
    <lineage>
        <taxon>Eukaryota</taxon>
        <taxon>Metazoa</taxon>
        <taxon>Ecdysozoa</taxon>
        <taxon>Nematoda</taxon>
        <taxon>Chromadorea</taxon>
        <taxon>Rhabditida</taxon>
        <taxon>Spirurina</taxon>
        <taxon>Spiruromorpha</taxon>
        <taxon>Spiruroidea</taxon>
        <taxon>Gongylonematidae</taxon>
        <taxon>Gongylonema</taxon>
    </lineage>
</organism>
<dbReference type="PROSITE" id="PS50088">
    <property type="entry name" value="ANK_REPEAT"/>
    <property type="match status" value="1"/>
</dbReference>
<dbReference type="PROSITE" id="PS50297">
    <property type="entry name" value="ANK_REP_REGION"/>
    <property type="match status" value="1"/>
</dbReference>
<proteinExistence type="predicted"/>
<keyword evidence="6" id="KW-1185">Reference proteome</keyword>
<reference evidence="5 6" key="2">
    <citation type="submission" date="2018-11" db="EMBL/GenBank/DDBJ databases">
        <authorList>
            <consortium name="Pathogen Informatics"/>
        </authorList>
    </citation>
    <scope>NUCLEOTIDE SEQUENCE [LARGE SCALE GENOMIC DNA]</scope>
</reference>
<sequence>MDSLTVNDLVILLNKIGDTALHAASWKGHLDCVKTLLEHGANALVHNNERKQPIDVASDPQIRALIKLSMCRAMEKTEVQNSEYLSESESGSDPESVNDQ</sequence>
<name>A0A183D7R5_9BILA</name>
<dbReference type="Gene3D" id="1.25.40.20">
    <property type="entry name" value="Ankyrin repeat-containing domain"/>
    <property type="match status" value="1"/>
</dbReference>
<accession>A0A183D7R5</accession>
<evidence type="ECO:0000256" key="2">
    <source>
        <dbReference type="ARBA" id="ARBA00023043"/>
    </source>
</evidence>
<feature type="compositionally biased region" description="Polar residues" evidence="4">
    <location>
        <begin position="79"/>
        <end position="89"/>
    </location>
</feature>
<dbReference type="PANTHER" id="PTHR24171">
    <property type="entry name" value="ANKYRIN REPEAT DOMAIN-CONTAINING PROTEIN 39-RELATED"/>
    <property type="match status" value="1"/>
</dbReference>
<dbReference type="InterPro" id="IPR002110">
    <property type="entry name" value="Ankyrin_rpt"/>
</dbReference>
<dbReference type="Proteomes" id="UP000271098">
    <property type="component" value="Unassembled WGS sequence"/>
</dbReference>
<evidence type="ECO:0000313" key="6">
    <source>
        <dbReference type="Proteomes" id="UP000271098"/>
    </source>
</evidence>
<dbReference type="EMBL" id="UYRT01009335">
    <property type="protein sequence ID" value="VDK47145.1"/>
    <property type="molecule type" value="Genomic_DNA"/>
</dbReference>
<dbReference type="GO" id="GO:0070531">
    <property type="term" value="C:BRCA1-A complex"/>
    <property type="evidence" value="ECO:0007669"/>
    <property type="project" value="TreeGrafter"/>
</dbReference>
<keyword evidence="1" id="KW-0677">Repeat</keyword>
<evidence type="ECO:0000313" key="7">
    <source>
        <dbReference type="WBParaSite" id="GPUH_0000476301-mRNA-1"/>
    </source>
</evidence>
<dbReference type="PANTHER" id="PTHR24171:SF8">
    <property type="entry name" value="BRCA1-ASSOCIATED RING DOMAIN PROTEIN 1"/>
    <property type="match status" value="1"/>
</dbReference>